<dbReference type="EMBL" id="JAHLFU010000149">
    <property type="protein sequence ID" value="MBU3853570.1"/>
    <property type="molecule type" value="Genomic_DNA"/>
</dbReference>
<organism evidence="1 2">
    <name type="scientific">Candidatus Paraprevotella stercoravium</name>
    <dbReference type="NCBI Taxonomy" id="2838725"/>
    <lineage>
        <taxon>Bacteria</taxon>
        <taxon>Pseudomonadati</taxon>
        <taxon>Bacteroidota</taxon>
        <taxon>Bacteroidia</taxon>
        <taxon>Bacteroidales</taxon>
        <taxon>Prevotellaceae</taxon>
        <taxon>Paraprevotella</taxon>
    </lineage>
</organism>
<gene>
    <name evidence="1" type="ORF">H9789_07120</name>
</gene>
<protein>
    <submittedName>
        <fullName evidence="1">Uncharacterized protein</fullName>
    </submittedName>
</protein>
<name>A0A9E2L638_9BACT</name>
<proteinExistence type="predicted"/>
<reference evidence="1" key="2">
    <citation type="submission" date="2021-04" db="EMBL/GenBank/DDBJ databases">
        <authorList>
            <person name="Gilroy R."/>
        </authorList>
    </citation>
    <scope>NUCLEOTIDE SEQUENCE</scope>
    <source>
        <strain evidence="1">G3-2149</strain>
    </source>
</reference>
<reference evidence="1" key="1">
    <citation type="journal article" date="2021" name="PeerJ">
        <title>Extensive microbial diversity within the chicken gut microbiome revealed by metagenomics and culture.</title>
        <authorList>
            <person name="Gilroy R."/>
            <person name="Ravi A."/>
            <person name="Getino M."/>
            <person name="Pursley I."/>
            <person name="Horton D.L."/>
            <person name="Alikhan N.F."/>
            <person name="Baker D."/>
            <person name="Gharbi K."/>
            <person name="Hall N."/>
            <person name="Watson M."/>
            <person name="Adriaenssens E.M."/>
            <person name="Foster-Nyarko E."/>
            <person name="Jarju S."/>
            <person name="Secka A."/>
            <person name="Antonio M."/>
            <person name="Oren A."/>
            <person name="Chaudhuri R.R."/>
            <person name="La Ragione R."/>
            <person name="Hildebrand F."/>
            <person name="Pallen M.J."/>
        </authorList>
    </citation>
    <scope>NUCLEOTIDE SEQUENCE</scope>
    <source>
        <strain evidence="1">G3-2149</strain>
    </source>
</reference>
<accession>A0A9E2L638</accession>
<sequence>DFTMRDLIGYVQNYVHGNGSLNSAILSDEPNAIYQWAGKIIPVGSQNFEIVAMLDKVDGTKEYIGSLCWGWEIAKDKFVKDVYAPKLSKKDIVVNNNPTPFFIGAAKKWNEMLKKQKQGDIEAFMLPELVV</sequence>
<dbReference type="Proteomes" id="UP000823865">
    <property type="component" value="Unassembled WGS sequence"/>
</dbReference>
<evidence type="ECO:0000313" key="2">
    <source>
        <dbReference type="Proteomes" id="UP000823865"/>
    </source>
</evidence>
<dbReference type="AlphaFoldDB" id="A0A9E2L638"/>
<evidence type="ECO:0000313" key="1">
    <source>
        <dbReference type="EMBL" id="MBU3853570.1"/>
    </source>
</evidence>
<comment type="caution">
    <text evidence="1">The sequence shown here is derived from an EMBL/GenBank/DDBJ whole genome shotgun (WGS) entry which is preliminary data.</text>
</comment>
<feature type="non-terminal residue" evidence="1">
    <location>
        <position position="1"/>
    </location>
</feature>